<comment type="caution">
    <text evidence="4">The sequence shown here is derived from an EMBL/GenBank/DDBJ whole genome shotgun (WGS) entry which is preliminary data.</text>
</comment>
<dbReference type="RefSeq" id="WP_207847338.1">
    <property type="nucleotide sequence ID" value="NZ_JAFVMH010000012.1"/>
</dbReference>
<proteinExistence type="predicted"/>
<dbReference type="GO" id="GO:0005829">
    <property type="term" value="C:cytosol"/>
    <property type="evidence" value="ECO:0007669"/>
    <property type="project" value="TreeGrafter"/>
</dbReference>
<organism evidence="4 5">
    <name type="scientific">Acetobacter garciniae</name>
    <dbReference type="NCBI Taxonomy" id="2817435"/>
    <lineage>
        <taxon>Bacteria</taxon>
        <taxon>Pseudomonadati</taxon>
        <taxon>Pseudomonadota</taxon>
        <taxon>Alphaproteobacteria</taxon>
        <taxon>Acetobacterales</taxon>
        <taxon>Acetobacteraceae</taxon>
        <taxon>Acetobacter</taxon>
    </lineage>
</organism>
<evidence type="ECO:0000256" key="2">
    <source>
        <dbReference type="ARBA" id="ARBA00074555"/>
    </source>
</evidence>
<evidence type="ECO:0000313" key="4">
    <source>
        <dbReference type="EMBL" id="MBO1326569.1"/>
    </source>
</evidence>
<dbReference type="Gene3D" id="3.20.20.30">
    <property type="entry name" value="Luciferase-like domain"/>
    <property type="match status" value="1"/>
</dbReference>
<name>A0A939HRH7_9PROT</name>
<dbReference type="NCBIfam" id="TIGR03558">
    <property type="entry name" value="oxido_grp_1"/>
    <property type="match status" value="1"/>
</dbReference>
<comment type="similarity">
    <text evidence="1">To bacterial alkanal monooxygenase alpha and beta chains.</text>
</comment>
<dbReference type="CDD" id="cd00347">
    <property type="entry name" value="Flavin_utilizing_monoxygenases"/>
    <property type="match status" value="2"/>
</dbReference>
<protein>
    <recommendedName>
        <fullName evidence="2">Luciferase-like monooxygenase</fullName>
    </recommendedName>
</protein>
<accession>A0A939HRH7</accession>
<evidence type="ECO:0000259" key="3">
    <source>
        <dbReference type="Pfam" id="PF00296"/>
    </source>
</evidence>
<dbReference type="AlphaFoldDB" id="A0A939HRH7"/>
<dbReference type="PANTHER" id="PTHR30137:SF6">
    <property type="entry name" value="LUCIFERASE-LIKE MONOOXYGENASE"/>
    <property type="match status" value="1"/>
</dbReference>
<dbReference type="InterPro" id="IPR011251">
    <property type="entry name" value="Luciferase-like_dom"/>
</dbReference>
<reference evidence="4" key="1">
    <citation type="submission" date="2021-03" db="EMBL/GenBank/DDBJ databases">
        <title>The complete genome sequence of Acetobacter sp. TBRC 12339.</title>
        <authorList>
            <person name="Charoenyingcharoen P."/>
            <person name="Yukphan P."/>
        </authorList>
    </citation>
    <scope>NUCLEOTIDE SEQUENCE</scope>
    <source>
        <strain evidence="4">TBRC 12339</strain>
    </source>
</reference>
<dbReference type="FunFam" id="3.20.20.30:FF:000002">
    <property type="entry name" value="LLM class flavin-dependent oxidoreductase"/>
    <property type="match status" value="1"/>
</dbReference>
<gene>
    <name evidence="4" type="ORF">J2D77_15575</name>
</gene>
<dbReference type="Pfam" id="PF00296">
    <property type="entry name" value="Bac_luciferase"/>
    <property type="match status" value="1"/>
</dbReference>
<dbReference type="PANTHER" id="PTHR30137">
    <property type="entry name" value="LUCIFERASE-LIKE MONOOXYGENASE"/>
    <property type="match status" value="1"/>
</dbReference>
<dbReference type="InterPro" id="IPR019949">
    <property type="entry name" value="CmoO-like"/>
</dbReference>
<dbReference type="InterPro" id="IPR036661">
    <property type="entry name" value="Luciferase-like_sf"/>
</dbReference>
<dbReference type="Proteomes" id="UP000664073">
    <property type="component" value="Unassembled WGS sequence"/>
</dbReference>
<dbReference type="SUPFAM" id="SSF51679">
    <property type="entry name" value="Bacterial luciferase-like"/>
    <property type="match status" value="1"/>
</dbReference>
<feature type="domain" description="Luciferase-like" evidence="3">
    <location>
        <begin position="4"/>
        <end position="294"/>
    </location>
</feature>
<dbReference type="GO" id="GO:0016705">
    <property type="term" value="F:oxidoreductase activity, acting on paired donors, with incorporation or reduction of molecular oxygen"/>
    <property type="evidence" value="ECO:0007669"/>
    <property type="project" value="InterPro"/>
</dbReference>
<evidence type="ECO:0000256" key="1">
    <source>
        <dbReference type="ARBA" id="ARBA00007789"/>
    </source>
</evidence>
<sequence length="334" mass="36276">MIPFSILDLSLITDDGDAASAFRHSGDLVRHAEELGFARYWVAEHHAMPGIASAATSVLIGYLAGLTQRIRVGAGGVMLPNHAPLVIAEQFGTLATLYPGRIDLGLGRAPGSDQTVARALRRRPDNADTFPEDVLELLHYFEPAQPGQLVVATPGAGCDIPVWLLGSSLYSAQLAAVLGLPFAFASHFAPRMMEEAVALYRHQFKPSRYLSAPHVMLAMNVIAADTCEEAERLFTSHQMYFVALRSGRPRAYPAPVDPATLPWSPVERAQIEAALACRAVGDLGTVTQTIRAFVERHKPDELIMTAPIHDHQARRRSIEIVMEAHRLLAAQPGG</sequence>
<keyword evidence="5" id="KW-1185">Reference proteome</keyword>
<dbReference type="InterPro" id="IPR050766">
    <property type="entry name" value="Bact_Lucif_Oxidored"/>
</dbReference>
<dbReference type="EMBL" id="JAFVMH010000012">
    <property type="protein sequence ID" value="MBO1326569.1"/>
    <property type="molecule type" value="Genomic_DNA"/>
</dbReference>
<evidence type="ECO:0000313" key="5">
    <source>
        <dbReference type="Proteomes" id="UP000664073"/>
    </source>
</evidence>